<name>A0ABQ0KGZ0_MYCNV</name>
<feature type="compositionally biased region" description="Polar residues" evidence="1">
    <location>
        <begin position="32"/>
        <end position="48"/>
    </location>
</feature>
<comment type="caution">
    <text evidence="2">The sequence shown here is derived from an EMBL/GenBank/DDBJ whole genome shotgun (WGS) entry which is preliminary data.</text>
</comment>
<reference evidence="2 3" key="1">
    <citation type="journal article" date="2016" name="Genome Announc.">
        <title>Draft Genome Sequences of Five Rapidly Growing Mycobacterium Species, M. thermoresistibile, M. fortuitum subsp. acetamidolyticum, M. canariasense, M. brisbanense, and M. novocastrense.</title>
        <authorList>
            <person name="Katahira K."/>
            <person name="Ogura Y."/>
            <person name="Gotoh Y."/>
            <person name="Hayashi T."/>
        </authorList>
    </citation>
    <scope>NUCLEOTIDE SEQUENCE [LARGE SCALE GENOMIC DNA]</scope>
    <source>
        <strain evidence="2 3">JCM18114</strain>
    </source>
</reference>
<accession>A0ABQ0KGZ0</accession>
<organism evidence="2 3">
    <name type="scientific">Mycolicibacterium novocastrense</name>
    <name type="common">Mycobacterium novocastrense</name>
    <dbReference type="NCBI Taxonomy" id="59813"/>
    <lineage>
        <taxon>Bacteria</taxon>
        <taxon>Bacillati</taxon>
        <taxon>Actinomycetota</taxon>
        <taxon>Actinomycetes</taxon>
        <taxon>Mycobacteriales</taxon>
        <taxon>Mycobacteriaceae</taxon>
        <taxon>Mycolicibacterium</taxon>
    </lineage>
</organism>
<feature type="compositionally biased region" description="Basic and acidic residues" evidence="1">
    <location>
        <begin position="16"/>
        <end position="25"/>
    </location>
</feature>
<keyword evidence="3" id="KW-1185">Reference proteome</keyword>
<protein>
    <submittedName>
        <fullName evidence="2">Integrase</fullName>
    </submittedName>
</protein>
<evidence type="ECO:0000313" key="3">
    <source>
        <dbReference type="Proteomes" id="UP000069773"/>
    </source>
</evidence>
<sequence>MQKGMEKGMVKGMVGDYRRPTWEHSVHKRGSSPRTLPTASASLSSVRTASGDARRCARLP</sequence>
<dbReference type="EMBL" id="BCTA01000026">
    <property type="protein sequence ID" value="GAT08825.1"/>
    <property type="molecule type" value="Genomic_DNA"/>
</dbReference>
<evidence type="ECO:0000256" key="1">
    <source>
        <dbReference type="SAM" id="MobiDB-lite"/>
    </source>
</evidence>
<dbReference type="Proteomes" id="UP000069773">
    <property type="component" value="Unassembled WGS sequence"/>
</dbReference>
<feature type="region of interest" description="Disordered" evidence="1">
    <location>
        <begin position="1"/>
        <end position="60"/>
    </location>
</feature>
<evidence type="ECO:0000313" key="2">
    <source>
        <dbReference type="EMBL" id="GAT08825.1"/>
    </source>
</evidence>
<gene>
    <name evidence="2" type="ORF">RMCN_1958</name>
</gene>
<proteinExistence type="predicted"/>